<keyword evidence="7" id="KW-1185">Reference proteome</keyword>
<dbReference type="AlphaFoldDB" id="A0A839ZU73"/>
<dbReference type="GO" id="GO:0006351">
    <property type="term" value="P:DNA-templated transcription"/>
    <property type="evidence" value="ECO:0007669"/>
    <property type="project" value="TreeGrafter"/>
</dbReference>
<gene>
    <name evidence="6" type="ORF">GGQ61_000255</name>
</gene>
<proteinExistence type="inferred from homology"/>
<dbReference type="EMBL" id="JACIDK010000001">
    <property type="protein sequence ID" value="MBB3889558.1"/>
    <property type="molecule type" value="Genomic_DNA"/>
</dbReference>
<name>A0A839ZU73_9CAUL</name>
<dbReference type="PROSITE" id="PS50931">
    <property type="entry name" value="HTH_LYSR"/>
    <property type="match status" value="1"/>
</dbReference>
<sequence>MRRRLPPLSALRAFEAVARLGSVGRAAEELGRTHGAVSKQLQALRLDAGVALFDKVGTGLAPNAAGKRLAQAVGRALDDLGEAYGEVVREARAPALRIACSASFAMGWLAPRLSRFSKRYPDVRLQLSMTSAREMREERDADLVILWDRAPYPAEDRARAIRLADATFGPVAAPDYPIARRGEVLRVGRKIAHDHTAGAWAQWSRVSGLSIEAPTEVSFPHTHLCLQAAAAGMGVAVAERRLADADLTAGRLVAVAEFASLPDGFAALPHRTRPLSPQAQVFVDWLRVELDEP</sequence>
<dbReference type="InterPro" id="IPR036388">
    <property type="entry name" value="WH-like_DNA-bd_sf"/>
</dbReference>
<dbReference type="InterPro" id="IPR036390">
    <property type="entry name" value="WH_DNA-bd_sf"/>
</dbReference>
<dbReference type="InterPro" id="IPR058163">
    <property type="entry name" value="LysR-type_TF_proteobact-type"/>
</dbReference>
<protein>
    <submittedName>
        <fullName evidence="6">DNA-binding transcriptional LysR family regulator</fullName>
    </submittedName>
</protein>
<evidence type="ECO:0000259" key="5">
    <source>
        <dbReference type="PROSITE" id="PS50931"/>
    </source>
</evidence>
<dbReference type="InterPro" id="IPR005119">
    <property type="entry name" value="LysR_subst-bd"/>
</dbReference>
<dbReference type="PANTHER" id="PTHR30537:SF74">
    <property type="entry name" value="HTH-TYPE TRANSCRIPTIONAL REGULATOR TRPI"/>
    <property type="match status" value="1"/>
</dbReference>
<evidence type="ECO:0000256" key="4">
    <source>
        <dbReference type="ARBA" id="ARBA00023163"/>
    </source>
</evidence>
<organism evidence="6 7">
    <name type="scientific">Phenylobacterium haematophilum</name>
    <dbReference type="NCBI Taxonomy" id="98513"/>
    <lineage>
        <taxon>Bacteria</taxon>
        <taxon>Pseudomonadati</taxon>
        <taxon>Pseudomonadota</taxon>
        <taxon>Alphaproteobacteria</taxon>
        <taxon>Caulobacterales</taxon>
        <taxon>Caulobacteraceae</taxon>
        <taxon>Phenylobacterium</taxon>
    </lineage>
</organism>
<dbReference type="Pfam" id="PF00126">
    <property type="entry name" value="HTH_1"/>
    <property type="match status" value="1"/>
</dbReference>
<dbReference type="Proteomes" id="UP000530564">
    <property type="component" value="Unassembled WGS sequence"/>
</dbReference>
<comment type="caution">
    <text evidence="6">The sequence shown here is derived from an EMBL/GenBank/DDBJ whole genome shotgun (WGS) entry which is preliminary data.</text>
</comment>
<keyword evidence="4" id="KW-0804">Transcription</keyword>
<accession>A0A839ZU73</accession>
<dbReference type="Gene3D" id="1.10.10.10">
    <property type="entry name" value="Winged helix-like DNA-binding domain superfamily/Winged helix DNA-binding domain"/>
    <property type="match status" value="1"/>
</dbReference>
<dbReference type="RefSeq" id="WP_183769565.1">
    <property type="nucleotide sequence ID" value="NZ_JACIDK010000001.1"/>
</dbReference>
<evidence type="ECO:0000313" key="6">
    <source>
        <dbReference type="EMBL" id="MBB3889558.1"/>
    </source>
</evidence>
<comment type="similarity">
    <text evidence="1">Belongs to the LysR transcriptional regulatory family.</text>
</comment>
<keyword evidence="3 6" id="KW-0238">DNA-binding</keyword>
<evidence type="ECO:0000256" key="1">
    <source>
        <dbReference type="ARBA" id="ARBA00009437"/>
    </source>
</evidence>
<keyword evidence="2" id="KW-0805">Transcription regulation</keyword>
<reference evidence="6 7" key="1">
    <citation type="submission" date="2020-08" db="EMBL/GenBank/DDBJ databases">
        <title>Genomic Encyclopedia of Type Strains, Phase IV (KMG-IV): sequencing the most valuable type-strain genomes for metagenomic binning, comparative biology and taxonomic classification.</title>
        <authorList>
            <person name="Goeker M."/>
        </authorList>
    </citation>
    <scope>NUCLEOTIDE SEQUENCE [LARGE SCALE GENOMIC DNA]</scope>
    <source>
        <strain evidence="6 7">DSM 21793</strain>
    </source>
</reference>
<dbReference type="Pfam" id="PF03466">
    <property type="entry name" value="LysR_substrate"/>
    <property type="match status" value="1"/>
</dbReference>
<evidence type="ECO:0000256" key="3">
    <source>
        <dbReference type="ARBA" id="ARBA00023125"/>
    </source>
</evidence>
<dbReference type="GO" id="GO:0043565">
    <property type="term" value="F:sequence-specific DNA binding"/>
    <property type="evidence" value="ECO:0007669"/>
    <property type="project" value="TreeGrafter"/>
</dbReference>
<evidence type="ECO:0000313" key="7">
    <source>
        <dbReference type="Proteomes" id="UP000530564"/>
    </source>
</evidence>
<dbReference type="InterPro" id="IPR000847">
    <property type="entry name" value="LysR_HTH_N"/>
</dbReference>
<dbReference type="SUPFAM" id="SSF46785">
    <property type="entry name" value="Winged helix' DNA-binding domain"/>
    <property type="match status" value="1"/>
</dbReference>
<evidence type="ECO:0000256" key="2">
    <source>
        <dbReference type="ARBA" id="ARBA00023015"/>
    </source>
</evidence>
<dbReference type="SUPFAM" id="SSF53850">
    <property type="entry name" value="Periplasmic binding protein-like II"/>
    <property type="match status" value="1"/>
</dbReference>
<dbReference type="Gene3D" id="3.40.190.10">
    <property type="entry name" value="Periplasmic binding protein-like II"/>
    <property type="match status" value="2"/>
</dbReference>
<dbReference type="PANTHER" id="PTHR30537">
    <property type="entry name" value="HTH-TYPE TRANSCRIPTIONAL REGULATOR"/>
    <property type="match status" value="1"/>
</dbReference>
<feature type="domain" description="HTH lysR-type" evidence="5">
    <location>
        <begin position="6"/>
        <end position="63"/>
    </location>
</feature>
<dbReference type="GO" id="GO:0003700">
    <property type="term" value="F:DNA-binding transcription factor activity"/>
    <property type="evidence" value="ECO:0007669"/>
    <property type="project" value="InterPro"/>
</dbReference>